<sequence length="522" mass="58718">MGDTDNPTDTPSSDGPSRRLFMKAAAAGVPIALAGCASDVDDIETDGELLWGGSVPVQSLDPHFESAAATARVLENITQGLVRVNWDYELEPALAESWEYSEDNTEVSFSLREGVSFHDGSEFTSSDVLASFERIEEREGLAADYMSRVDSMDAPDDYTFEMVLTEPFAPLLSRMATSHMHILPAEQAEQEQGAFSEPIGTGPFQFESMEIDSEFVMVKYDDYWDGDLPYLNRVTKTEIPDDDNRLNTFRSGELDFINDVPPRHAESLEDDPDIDFVERFPKSLVYLGVNCTEEPFDSRDARLALEYAIDKDEVMEAALYGQGQVAASPAAPDSEWEHPDLEPRPRDLEKAQEHLDAAGYPDGFEATFKIPQQYNDQVTAAQLIESQASEVGIDLDIQMITWSNWLSDVYTDQEFQATTSSYLGLWFPDAGFHRPLHSEGAFFFTGWEDEEYNDLIDSARLSYDIDERAPIYHEAAELLKERRSGHILLYWMPTLMARTPNVTGEVMSPDGSTFRFDEVQFE</sequence>
<dbReference type="PANTHER" id="PTHR30290:SF9">
    <property type="entry name" value="OLIGOPEPTIDE-BINDING PROTEIN APPA"/>
    <property type="match status" value="1"/>
</dbReference>
<dbReference type="InterPro" id="IPR039424">
    <property type="entry name" value="SBP_5"/>
</dbReference>
<dbReference type="PROSITE" id="PS01040">
    <property type="entry name" value="SBP_BACTERIAL_5"/>
    <property type="match status" value="1"/>
</dbReference>
<evidence type="ECO:0000313" key="6">
    <source>
        <dbReference type="Proteomes" id="UP000185936"/>
    </source>
</evidence>
<dbReference type="RefSeq" id="WP_076607156.1">
    <property type="nucleotide sequence ID" value="NZ_FTNR01000001.1"/>
</dbReference>
<name>A0A1N7BZ74_9EURY</name>
<comment type="similarity">
    <text evidence="1">Belongs to the bacterial solute-binding protein 5 family.</text>
</comment>
<dbReference type="PIRSF" id="PIRSF002741">
    <property type="entry name" value="MppA"/>
    <property type="match status" value="1"/>
</dbReference>
<dbReference type="SUPFAM" id="SSF53850">
    <property type="entry name" value="Periplasmic binding protein-like II"/>
    <property type="match status" value="1"/>
</dbReference>
<dbReference type="GO" id="GO:0015833">
    <property type="term" value="P:peptide transport"/>
    <property type="evidence" value="ECO:0007669"/>
    <property type="project" value="TreeGrafter"/>
</dbReference>
<dbReference type="GO" id="GO:0043190">
    <property type="term" value="C:ATP-binding cassette (ABC) transporter complex"/>
    <property type="evidence" value="ECO:0007669"/>
    <property type="project" value="InterPro"/>
</dbReference>
<feature type="domain" description="Solute-binding protein family 5" evidence="4">
    <location>
        <begin position="89"/>
        <end position="436"/>
    </location>
</feature>
<accession>A0A1N7BZ74</accession>
<dbReference type="Gene3D" id="3.90.76.10">
    <property type="entry name" value="Dipeptide-binding Protein, Domain 1"/>
    <property type="match status" value="1"/>
</dbReference>
<protein>
    <submittedName>
        <fullName evidence="5">Peptide/nickel transport system substrate-binding protein</fullName>
    </submittedName>
</protein>
<dbReference type="AlphaFoldDB" id="A0A1N7BZ74"/>
<dbReference type="STRING" id="308853.SAMN05421752_10114"/>
<keyword evidence="2" id="KW-0813">Transport</keyword>
<proteinExistence type="inferred from homology"/>
<dbReference type="EMBL" id="FTNR01000001">
    <property type="protein sequence ID" value="SIR56610.1"/>
    <property type="molecule type" value="Genomic_DNA"/>
</dbReference>
<dbReference type="InterPro" id="IPR000914">
    <property type="entry name" value="SBP_5_dom"/>
</dbReference>
<dbReference type="GO" id="GO:1904680">
    <property type="term" value="F:peptide transmembrane transporter activity"/>
    <property type="evidence" value="ECO:0007669"/>
    <property type="project" value="TreeGrafter"/>
</dbReference>
<keyword evidence="6" id="KW-1185">Reference proteome</keyword>
<reference evidence="6" key="1">
    <citation type="submission" date="2017-01" db="EMBL/GenBank/DDBJ databases">
        <authorList>
            <person name="Varghese N."/>
            <person name="Submissions S."/>
        </authorList>
    </citation>
    <scope>NUCLEOTIDE SEQUENCE [LARGE SCALE GENOMIC DNA]</scope>
    <source>
        <strain evidence="6">type strain: HArc-</strain>
    </source>
</reference>
<keyword evidence="3" id="KW-0732">Signal</keyword>
<dbReference type="Proteomes" id="UP000185936">
    <property type="component" value="Unassembled WGS sequence"/>
</dbReference>
<evidence type="ECO:0000256" key="1">
    <source>
        <dbReference type="ARBA" id="ARBA00005695"/>
    </source>
</evidence>
<dbReference type="InterPro" id="IPR023765">
    <property type="entry name" value="SBP_5_CS"/>
</dbReference>
<evidence type="ECO:0000256" key="2">
    <source>
        <dbReference type="ARBA" id="ARBA00022448"/>
    </source>
</evidence>
<dbReference type="Pfam" id="PF00496">
    <property type="entry name" value="SBP_bac_5"/>
    <property type="match status" value="1"/>
</dbReference>
<gene>
    <name evidence="5" type="ORF">SAMN05421752_10114</name>
</gene>
<dbReference type="PANTHER" id="PTHR30290">
    <property type="entry name" value="PERIPLASMIC BINDING COMPONENT OF ABC TRANSPORTER"/>
    <property type="match status" value="1"/>
</dbReference>
<dbReference type="GO" id="GO:0042597">
    <property type="term" value="C:periplasmic space"/>
    <property type="evidence" value="ECO:0007669"/>
    <property type="project" value="UniProtKB-ARBA"/>
</dbReference>
<dbReference type="Gene3D" id="3.40.190.10">
    <property type="entry name" value="Periplasmic binding protein-like II"/>
    <property type="match status" value="1"/>
</dbReference>
<organism evidence="5 6">
    <name type="scientific">Natronorubrum thiooxidans</name>
    <dbReference type="NCBI Taxonomy" id="308853"/>
    <lineage>
        <taxon>Archaea</taxon>
        <taxon>Methanobacteriati</taxon>
        <taxon>Methanobacteriota</taxon>
        <taxon>Stenosarchaea group</taxon>
        <taxon>Halobacteria</taxon>
        <taxon>Halobacteriales</taxon>
        <taxon>Natrialbaceae</taxon>
        <taxon>Natronorubrum</taxon>
    </lineage>
</organism>
<evidence type="ECO:0000256" key="3">
    <source>
        <dbReference type="ARBA" id="ARBA00022729"/>
    </source>
</evidence>
<dbReference type="Gene3D" id="3.10.105.10">
    <property type="entry name" value="Dipeptide-binding Protein, Domain 3"/>
    <property type="match status" value="1"/>
</dbReference>
<dbReference type="OrthoDB" id="233597at2157"/>
<dbReference type="InterPro" id="IPR030678">
    <property type="entry name" value="Peptide/Ni-bd"/>
</dbReference>
<dbReference type="CDD" id="cd00995">
    <property type="entry name" value="PBP2_NikA_DppA_OppA_like"/>
    <property type="match status" value="1"/>
</dbReference>
<evidence type="ECO:0000259" key="4">
    <source>
        <dbReference type="Pfam" id="PF00496"/>
    </source>
</evidence>
<evidence type="ECO:0000313" key="5">
    <source>
        <dbReference type="EMBL" id="SIR56610.1"/>
    </source>
</evidence>